<name>A0A2V1E2J3_9PLEO</name>
<dbReference type="Proteomes" id="UP000244855">
    <property type="component" value="Unassembled WGS sequence"/>
</dbReference>
<dbReference type="AlphaFoldDB" id="A0A2V1E2J3"/>
<gene>
    <name evidence="1" type="ORF">DM02DRAFT_651484</name>
</gene>
<organism evidence="1 2">
    <name type="scientific">Periconia macrospinosa</name>
    <dbReference type="NCBI Taxonomy" id="97972"/>
    <lineage>
        <taxon>Eukaryota</taxon>
        <taxon>Fungi</taxon>
        <taxon>Dikarya</taxon>
        <taxon>Ascomycota</taxon>
        <taxon>Pezizomycotina</taxon>
        <taxon>Dothideomycetes</taxon>
        <taxon>Pleosporomycetidae</taxon>
        <taxon>Pleosporales</taxon>
        <taxon>Massarineae</taxon>
        <taxon>Periconiaceae</taxon>
        <taxon>Periconia</taxon>
    </lineage>
</organism>
<accession>A0A2V1E2J3</accession>
<proteinExistence type="predicted"/>
<evidence type="ECO:0000313" key="2">
    <source>
        <dbReference type="Proteomes" id="UP000244855"/>
    </source>
</evidence>
<dbReference type="OrthoDB" id="5413827at2759"/>
<evidence type="ECO:0000313" key="1">
    <source>
        <dbReference type="EMBL" id="PVI04536.1"/>
    </source>
</evidence>
<keyword evidence="2" id="KW-1185">Reference proteome</keyword>
<evidence type="ECO:0008006" key="3">
    <source>
        <dbReference type="Google" id="ProtNLM"/>
    </source>
</evidence>
<dbReference type="EMBL" id="KZ805320">
    <property type="protein sequence ID" value="PVI04536.1"/>
    <property type="molecule type" value="Genomic_DNA"/>
</dbReference>
<sequence>MHPQRKLPIEPTRIGFLHLPAELRIQIYHYVLPSDCIIFFGRHSSNIIVNYRPLMGPPEIDVLPAISKNCRLRHLQYYNFQFNICLASKVISKEAYAILYGENIFRFEIQRRFNRYRCNTPPGLLDPFDFPSRQRVFGYLQNIVLVIDFDHTRNYANGGARTRARLEKFVKILEKFECDRGNKCHLRNLSIRYLDSLNTNAHHEPYDSPPRSNTLRSLALTNDRFCIERWDAKLMFVAEPLARLKGVEHVECVGFDPWFGSCLEMCVKSEGGDVKEIDWPVRQIRRRKNKSGLRGRKSIAEISKRQWWQPKLDWREFALRNGVAYDPNYDHFFPVVG</sequence>
<reference evidence="1 2" key="1">
    <citation type="journal article" date="2018" name="Sci. Rep.">
        <title>Comparative genomics provides insights into the lifestyle and reveals functional heterogeneity of dark septate endophytic fungi.</title>
        <authorList>
            <person name="Knapp D.G."/>
            <person name="Nemeth J.B."/>
            <person name="Barry K."/>
            <person name="Hainaut M."/>
            <person name="Henrissat B."/>
            <person name="Johnson J."/>
            <person name="Kuo A."/>
            <person name="Lim J.H.P."/>
            <person name="Lipzen A."/>
            <person name="Nolan M."/>
            <person name="Ohm R.A."/>
            <person name="Tamas L."/>
            <person name="Grigoriev I.V."/>
            <person name="Spatafora J.W."/>
            <person name="Nagy L.G."/>
            <person name="Kovacs G.M."/>
        </authorList>
    </citation>
    <scope>NUCLEOTIDE SEQUENCE [LARGE SCALE GENOMIC DNA]</scope>
    <source>
        <strain evidence="1 2">DSE2036</strain>
    </source>
</reference>
<protein>
    <recommendedName>
        <fullName evidence="3">F-box domain-containing protein</fullName>
    </recommendedName>
</protein>